<dbReference type="InterPro" id="IPR029149">
    <property type="entry name" value="Creatin/AminoP/Spt16_N"/>
</dbReference>
<sequence length="374" mass="39848">MTTTSFDSSELYPTTRLAAVQEATARAGLGALLLTPGPDLRYVTGYEAMPLERLTCLVVPASGEPFLMVPRLELPAARHSPADRLGVEFVAWDETDDPYARVASRLGAVGRVGLADRMWAMQSIRFRDAMPGTEQVLAGGVLRELRMRKSPAEAAALAEAGAAIDEVHALVPGLLKAGRTEREVGKDIAEAIVAAGHARVDFVIVGSGPNGASPHHELSDRVIQAGEPVVVDIGGTMPSGYCSDSTRVYSVGEPPAEFVRYYEVLQRAQEAACAHVRPGVTCASVDAAAREVIEEAGYGDLFIHRTGHGIGLETHEEPYIVAGNDELMEPGFAFSVEPGIYLAGEHGARIEDILICGETAGERLNHSTRDLVVV</sequence>
<gene>
    <name evidence="3" type="ORF">JOL79_07795</name>
</gene>
<dbReference type="Pfam" id="PF00557">
    <property type="entry name" value="Peptidase_M24"/>
    <property type="match status" value="1"/>
</dbReference>
<dbReference type="Gene3D" id="3.90.230.10">
    <property type="entry name" value="Creatinase/methionine aminopeptidase superfamily"/>
    <property type="match status" value="1"/>
</dbReference>
<dbReference type="Gene3D" id="3.40.350.10">
    <property type="entry name" value="Creatinase/prolidase N-terminal domain"/>
    <property type="match status" value="1"/>
</dbReference>
<evidence type="ECO:0000313" key="4">
    <source>
        <dbReference type="Proteomes" id="UP000674234"/>
    </source>
</evidence>
<feature type="domain" description="Peptidase M24" evidence="1">
    <location>
        <begin position="156"/>
        <end position="356"/>
    </location>
</feature>
<dbReference type="InterPro" id="IPR000587">
    <property type="entry name" value="Creatinase_N"/>
</dbReference>
<dbReference type="Pfam" id="PF01321">
    <property type="entry name" value="Creatinase_N"/>
    <property type="match status" value="1"/>
</dbReference>
<accession>A0A940WFF2</accession>
<keyword evidence="3" id="KW-0031">Aminopeptidase</keyword>
<dbReference type="AlphaFoldDB" id="A0A940WFF2"/>
<reference evidence="3" key="1">
    <citation type="submission" date="2021-02" db="EMBL/GenBank/DDBJ databases">
        <title>Draft genome sequence of Microbispora sp. RL4-1S isolated from rice leaves in Thailand.</title>
        <authorList>
            <person name="Muangham S."/>
            <person name="Duangmal K."/>
        </authorList>
    </citation>
    <scope>NUCLEOTIDE SEQUENCE</scope>
    <source>
        <strain evidence="3">RL4-1S</strain>
    </source>
</reference>
<evidence type="ECO:0000313" key="3">
    <source>
        <dbReference type="EMBL" id="MBP2703703.1"/>
    </source>
</evidence>
<dbReference type="InterPro" id="IPR000994">
    <property type="entry name" value="Pept_M24"/>
</dbReference>
<dbReference type="RefSeq" id="WP_210154995.1">
    <property type="nucleotide sequence ID" value="NZ_JAFCNB010000003.1"/>
</dbReference>
<dbReference type="PANTHER" id="PTHR46112:SF3">
    <property type="entry name" value="AMINOPEPTIDASE YPDF"/>
    <property type="match status" value="1"/>
</dbReference>
<protein>
    <submittedName>
        <fullName evidence="3">Aminopeptidase P family protein</fullName>
    </submittedName>
</protein>
<dbReference type="PANTHER" id="PTHR46112">
    <property type="entry name" value="AMINOPEPTIDASE"/>
    <property type="match status" value="1"/>
</dbReference>
<organism evidence="3 4">
    <name type="scientific">Microbispora oryzae</name>
    <dbReference type="NCBI Taxonomy" id="2806554"/>
    <lineage>
        <taxon>Bacteria</taxon>
        <taxon>Bacillati</taxon>
        <taxon>Actinomycetota</taxon>
        <taxon>Actinomycetes</taxon>
        <taxon>Streptosporangiales</taxon>
        <taxon>Streptosporangiaceae</taxon>
        <taxon>Microbispora</taxon>
    </lineage>
</organism>
<dbReference type="SUPFAM" id="SSF53092">
    <property type="entry name" value="Creatinase/prolidase N-terminal domain"/>
    <property type="match status" value="1"/>
</dbReference>
<dbReference type="InterPro" id="IPR036005">
    <property type="entry name" value="Creatinase/aminopeptidase-like"/>
</dbReference>
<proteinExistence type="predicted"/>
<dbReference type="InterPro" id="IPR050659">
    <property type="entry name" value="Peptidase_M24B"/>
</dbReference>
<dbReference type="GO" id="GO:0004177">
    <property type="term" value="F:aminopeptidase activity"/>
    <property type="evidence" value="ECO:0007669"/>
    <property type="project" value="UniProtKB-KW"/>
</dbReference>
<keyword evidence="3" id="KW-0645">Protease</keyword>
<evidence type="ECO:0000259" key="1">
    <source>
        <dbReference type="Pfam" id="PF00557"/>
    </source>
</evidence>
<comment type="caution">
    <text evidence="3">The sequence shown here is derived from an EMBL/GenBank/DDBJ whole genome shotgun (WGS) entry which is preliminary data.</text>
</comment>
<name>A0A940WFF2_9ACTN</name>
<keyword evidence="3" id="KW-0378">Hydrolase</keyword>
<dbReference type="Proteomes" id="UP000674234">
    <property type="component" value="Unassembled WGS sequence"/>
</dbReference>
<evidence type="ECO:0000259" key="2">
    <source>
        <dbReference type="Pfam" id="PF01321"/>
    </source>
</evidence>
<dbReference type="SUPFAM" id="SSF55920">
    <property type="entry name" value="Creatinase/aminopeptidase"/>
    <property type="match status" value="1"/>
</dbReference>
<feature type="domain" description="Creatinase N-terminal" evidence="2">
    <location>
        <begin position="16"/>
        <end position="147"/>
    </location>
</feature>
<dbReference type="EMBL" id="JAFCNB010000003">
    <property type="protein sequence ID" value="MBP2703703.1"/>
    <property type="molecule type" value="Genomic_DNA"/>
</dbReference>
<keyword evidence="4" id="KW-1185">Reference proteome</keyword>